<comment type="similarity">
    <text evidence="1">Belongs to the AHA1 family.</text>
</comment>
<evidence type="ECO:0000313" key="3">
    <source>
        <dbReference type="EMBL" id="MFD0999643.1"/>
    </source>
</evidence>
<reference evidence="4" key="1">
    <citation type="journal article" date="2019" name="Int. J. Syst. Evol. Microbiol.">
        <title>The Global Catalogue of Microorganisms (GCM) 10K type strain sequencing project: providing services to taxonomists for standard genome sequencing and annotation.</title>
        <authorList>
            <consortium name="The Broad Institute Genomics Platform"/>
            <consortium name="The Broad Institute Genome Sequencing Center for Infectious Disease"/>
            <person name="Wu L."/>
            <person name="Ma J."/>
        </authorList>
    </citation>
    <scope>NUCLEOTIDE SEQUENCE [LARGE SCALE GENOMIC DNA]</scope>
    <source>
        <strain evidence="4">CCUG 58938</strain>
    </source>
</reference>
<organism evidence="3 4">
    <name type="scientific">Ohtaekwangia kribbensis</name>
    <dbReference type="NCBI Taxonomy" id="688913"/>
    <lineage>
        <taxon>Bacteria</taxon>
        <taxon>Pseudomonadati</taxon>
        <taxon>Bacteroidota</taxon>
        <taxon>Cytophagia</taxon>
        <taxon>Cytophagales</taxon>
        <taxon>Fulvivirgaceae</taxon>
        <taxon>Ohtaekwangia</taxon>
    </lineage>
</organism>
<comment type="caution">
    <text evidence="3">The sequence shown here is derived from an EMBL/GenBank/DDBJ whole genome shotgun (WGS) entry which is preliminary data.</text>
</comment>
<keyword evidence="4" id="KW-1185">Reference proteome</keyword>
<dbReference type="InterPro" id="IPR023393">
    <property type="entry name" value="START-like_dom_sf"/>
</dbReference>
<dbReference type="CDD" id="cd07814">
    <property type="entry name" value="SRPBCC_CalC_Aha1-like"/>
    <property type="match status" value="1"/>
</dbReference>
<dbReference type="InterPro" id="IPR013538">
    <property type="entry name" value="ASHA1/2-like_C"/>
</dbReference>
<accession>A0ABW3K353</accession>
<dbReference type="Proteomes" id="UP001597112">
    <property type="component" value="Unassembled WGS sequence"/>
</dbReference>
<evidence type="ECO:0000313" key="4">
    <source>
        <dbReference type="Proteomes" id="UP001597112"/>
    </source>
</evidence>
<dbReference type="EMBL" id="JBHTKA010000002">
    <property type="protein sequence ID" value="MFD0999643.1"/>
    <property type="molecule type" value="Genomic_DNA"/>
</dbReference>
<proteinExistence type="inferred from homology"/>
<sequence>MDKQLIIKNDITINAPASVVWNALTNPLQTKKYMFGCEPVTDWKPGSPMLWKGVFDGKELVAVKGNIVAIQEGKYLAYTTFDPNSTTEDIPENYATVTYSLKEENGKTHFAVTQGDFAKVADGEKRFQDAQQEGGWAGILEQIKDLVEKQ</sequence>
<evidence type="ECO:0000259" key="2">
    <source>
        <dbReference type="Pfam" id="PF08327"/>
    </source>
</evidence>
<gene>
    <name evidence="3" type="ORF">ACFQ21_10010</name>
</gene>
<dbReference type="Gene3D" id="3.30.530.20">
    <property type="match status" value="1"/>
</dbReference>
<name>A0ABW3K353_9BACT</name>
<evidence type="ECO:0000256" key="1">
    <source>
        <dbReference type="ARBA" id="ARBA00006817"/>
    </source>
</evidence>
<dbReference type="Pfam" id="PF08327">
    <property type="entry name" value="AHSA1"/>
    <property type="match status" value="1"/>
</dbReference>
<dbReference type="SUPFAM" id="SSF55961">
    <property type="entry name" value="Bet v1-like"/>
    <property type="match status" value="1"/>
</dbReference>
<protein>
    <submittedName>
        <fullName evidence="3">SRPBCC domain-containing protein</fullName>
    </submittedName>
</protein>
<feature type="domain" description="Activator of Hsp90 ATPase homologue 1/2-like C-terminal" evidence="2">
    <location>
        <begin position="14"/>
        <end position="148"/>
    </location>
</feature>
<dbReference type="RefSeq" id="WP_377578507.1">
    <property type="nucleotide sequence ID" value="NZ_JBHTKA010000002.1"/>
</dbReference>